<gene>
    <name evidence="1" type="ORF">APUU_61144A</name>
</gene>
<dbReference type="EMBL" id="AP024448">
    <property type="protein sequence ID" value="BCS28096.1"/>
    <property type="molecule type" value="Genomic_DNA"/>
</dbReference>
<reference evidence="1" key="1">
    <citation type="submission" date="2021-01" db="EMBL/GenBank/DDBJ databases">
        <authorList>
            <consortium name="Aspergillus puulaauensis MK2 genome sequencing consortium"/>
            <person name="Kazuki M."/>
            <person name="Futagami T."/>
        </authorList>
    </citation>
    <scope>NUCLEOTIDE SEQUENCE</scope>
    <source>
        <strain evidence="1">MK2</strain>
    </source>
</reference>
<name>A0A7R7XUQ4_9EURO</name>
<reference evidence="1" key="2">
    <citation type="submission" date="2021-02" db="EMBL/GenBank/DDBJ databases">
        <title>Aspergillus puulaauensis MK2 genome sequence.</title>
        <authorList>
            <person name="Futagami T."/>
            <person name="Mori K."/>
            <person name="Kadooka C."/>
            <person name="Tanaka T."/>
        </authorList>
    </citation>
    <scope>NUCLEOTIDE SEQUENCE</scope>
    <source>
        <strain evidence="1">MK2</strain>
    </source>
</reference>
<dbReference type="RefSeq" id="XP_041560282.1">
    <property type="nucleotide sequence ID" value="XM_041694453.1"/>
</dbReference>
<dbReference type="PANTHER" id="PTHR32268:SF11">
    <property type="entry name" value="HOMOSERINE O-ACETYLTRANSFERASE"/>
    <property type="match status" value="1"/>
</dbReference>
<evidence type="ECO:0000313" key="1">
    <source>
        <dbReference type="EMBL" id="BCS28096.1"/>
    </source>
</evidence>
<dbReference type="KEGG" id="apuu:APUU_61144A"/>
<dbReference type="AlphaFoldDB" id="A0A7R7XUQ4"/>
<dbReference type="InterPro" id="IPR029058">
    <property type="entry name" value="AB_hydrolase_fold"/>
</dbReference>
<protein>
    <recommendedName>
        <fullName evidence="3">Alpha/Beta hydrolase protein</fullName>
    </recommendedName>
</protein>
<dbReference type="GO" id="GO:0009086">
    <property type="term" value="P:methionine biosynthetic process"/>
    <property type="evidence" value="ECO:0007669"/>
    <property type="project" value="TreeGrafter"/>
</dbReference>
<keyword evidence="2" id="KW-1185">Reference proteome</keyword>
<evidence type="ECO:0000313" key="2">
    <source>
        <dbReference type="Proteomes" id="UP000654913"/>
    </source>
</evidence>
<dbReference type="SUPFAM" id="SSF53474">
    <property type="entry name" value="alpha/beta-Hydrolases"/>
    <property type="match status" value="1"/>
</dbReference>
<evidence type="ECO:0008006" key="3">
    <source>
        <dbReference type="Google" id="ProtNLM"/>
    </source>
</evidence>
<accession>A0A7R7XUQ4</accession>
<dbReference type="GO" id="GO:0004414">
    <property type="term" value="F:homoserine O-acetyltransferase activity"/>
    <property type="evidence" value="ECO:0007669"/>
    <property type="project" value="TreeGrafter"/>
</dbReference>
<sequence>MGGMTALEWPLCAPPGFVKLIIPIATSAAQTAWGIAWSEIQRQCIYSDPLFHGGYYDPNQQPKSGIATAPAPACTSTGNPTRRLFSAQDYLDYQGSKFVRRFDANCYLHLTHKMDMHDVRRGRVYKDYDPHFNDESTPPPPLATVLSGMPPPTLVVGIESDVLFLLAQQHELAAGLPDATLTMLKSFDGHYAFLLEFEQPNHLIIDRLKRRFPGMYEGFTERVAEINMSHLAIGVSVSEID</sequence>
<proteinExistence type="predicted"/>
<dbReference type="Gene3D" id="3.40.50.1820">
    <property type="entry name" value="alpha/beta hydrolase"/>
    <property type="match status" value="1"/>
</dbReference>
<organism evidence="1 2">
    <name type="scientific">Aspergillus puulaauensis</name>
    <dbReference type="NCBI Taxonomy" id="1220207"/>
    <lineage>
        <taxon>Eukaryota</taxon>
        <taxon>Fungi</taxon>
        <taxon>Dikarya</taxon>
        <taxon>Ascomycota</taxon>
        <taxon>Pezizomycotina</taxon>
        <taxon>Eurotiomycetes</taxon>
        <taxon>Eurotiomycetidae</taxon>
        <taxon>Eurotiales</taxon>
        <taxon>Aspergillaceae</taxon>
        <taxon>Aspergillus</taxon>
    </lineage>
</organism>
<dbReference type="OrthoDB" id="191364at2759"/>
<dbReference type="PANTHER" id="PTHR32268">
    <property type="entry name" value="HOMOSERINE O-ACETYLTRANSFERASE"/>
    <property type="match status" value="1"/>
</dbReference>
<dbReference type="InterPro" id="IPR008220">
    <property type="entry name" value="HAT_MetX-like"/>
</dbReference>
<dbReference type="Proteomes" id="UP000654913">
    <property type="component" value="Chromosome 6"/>
</dbReference>
<dbReference type="GO" id="GO:0009092">
    <property type="term" value="P:homoserine metabolic process"/>
    <property type="evidence" value="ECO:0007669"/>
    <property type="project" value="TreeGrafter"/>
</dbReference>
<dbReference type="GeneID" id="64978093"/>